<feature type="compositionally biased region" description="Pro residues" evidence="1">
    <location>
        <begin position="66"/>
        <end position="76"/>
    </location>
</feature>
<sequence>MQYSLQPDWEDLLPSVPQQRRRSQNHPKSPLSLFPIPPQPIKPLPNLFTYPNKARSSQPNLHLSHSPPPPPPTTHP</sequence>
<gene>
    <name evidence="2" type="ORF">K470DRAFT_82744</name>
</gene>
<feature type="compositionally biased region" description="Polar residues" evidence="1">
    <location>
        <begin position="54"/>
        <end position="63"/>
    </location>
</feature>
<dbReference type="Proteomes" id="UP000799421">
    <property type="component" value="Unassembled WGS sequence"/>
</dbReference>
<evidence type="ECO:0000313" key="2">
    <source>
        <dbReference type="EMBL" id="KAF2863800.1"/>
    </source>
</evidence>
<evidence type="ECO:0000313" key="3">
    <source>
        <dbReference type="Proteomes" id="UP000799421"/>
    </source>
</evidence>
<dbReference type="AlphaFoldDB" id="A0A6A7C8N3"/>
<protein>
    <submittedName>
        <fullName evidence="2">Uncharacterized protein</fullName>
    </submittedName>
</protein>
<accession>A0A6A7C8N3</accession>
<name>A0A6A7C8N3_9PEZI</name>
<dbReference type="EMBL" id="MU005959">
    <property type="protein sequence ID" value="KAF2863800.1"/>
    <property type="molecule type" value="Genomic_DNA"/>
</dbReference>
<feature type="region of interest" description="Disordered" evidence="1">
    <location>
        <begin position="1"/>
        <end position="76"/>
    </location>
</feature>
<organism evidence="2 3">
    <name type="scientific">Piedraia hortae CBS 480.64</name>
    <dbReference type="NCBI Taxonomy" id="1314780"/>
    <lineage>
        <taxon>Eukaryota</taxon>
        <taxon>Fungi</taxon>
        <taxon>Dikarya</taxon>
        <taxon>Ascomycota</taxon>
        <taxon>Pezizomycotina</taxon>
        <taxon>Dothideomycetes</taxon>
        <taxon>Dothideomycetidae</taxon>
        <taxon>Capnodiales</taxon>
        <taxon>Piedraiaceae</taxon>
        <taxon>Piedraia</taxon>
    </lineage>
</organism>
<keyword evidence="3" id="KW-1185">Reference proteome</keyword>
<proteinExistence type="predicted"/>
<reference evidence="2" key="1">
    <citation type="journal article" date="2020" name="Stud. Mycol.">
        <title>101 Dothideomycetes genomes: a test case for predicting lifestyles and emergence of pathogens.</title>
        <authorList>
            <person name="Haridas S."/>
            <person name="Albert R."/>
            <person name="Binder M."/>
            <person name="Bloem J."/>
            <person name="Labutti K."/>
            <person name="Salamov A."/>
            <person name="Andreopoulos B."/>
            <person name="Baker S."/>
            <person name="Barry K."/>
            <person name="Bills G."/>
            <person name="Bluhm B."/>
            <person name="Cannon C."/>
            <person name="Castanera R."/>
            <person name="Culley D."/>
            <person name="Daum C."/>
            <person name="Ezra D."/>
            <person name="Gonzalez J."/>
            <person name="Henrissat B."/>
            <person name="Kuo A."/>
            <person name="Liang C."/>
            <person name="Lipzen A."/>
            <person name="Lutzoni F."/>
            <person name="Magnuson J."/>
            <person name="Mondo S."/>
            <person name="Nolan M."/>
            <person name="Ohm R."/>
            <person name="Pangilinan J."/>
            <person name="Park H.-J."/>
            <person name="Ramirez L."/>
            <person name="Alfaro M."/>
            <person name="Sun H."/>
            <person name="Tritt A."/>
            <person name="Yoshinaga Y."/>
            <person name="Zwiers L.-H."/>
            <person name="Turgeon B."/>
            <person name="Goodwin S."/>
            <person name="Spatafora J."/>
            <person name="Crous P."/>
            <person name="Grigoriev I."/>
        </authorList>
    </citation>
    <scope>NUCLEOTIDE SEQUENCE</scope>
    <source>
        <strain evidence="2">CBS 480.64</strain>
    </source>
</reference>
<evidence type="ECO:0000256" key="1">
    <source>
        <dbReference type="SAM" id="MobiDB-lite"/>
    </source>
</evidence>